<comment type="caution">
    <text evidence="3">The sequence shown here is derived from an EMBL/GenBank/DDBJ whole genome shotgun (WGS) entry which is preliminary data.</text>
</comment>
<feature type="transmembrane region" description="Helical" evidence="2">
    <location>
        <begin position="129"/>
        <end position="145"/>
    </location>
</feature>
<dbReference type="InterPro" id="IPR026721">
    <property type="entry name" value="TMEM18"/>
</dbReference>
<name>A0ABD3PPU6_9STRA</name>
<protein>
    <recommendedName>
        <fullName evidence="5">Transmembrane protein 18</fullName>
    </recommendedName>
</protein>
<evidence type="ECO:0000256" key="2">
    <source>
        <dbReference type="SAM" id="Phobius"/>
    </source>
</evidence>
<proteinExistence type="predicted"/>
<evidence type="ECO:0000313" key="4">
    <source>
        <dbReference type="Proteomes" id="UP001530400"/>
    </source>
</evidence>
<feature type="transmembrane region" description="Helical" evidence="2">
    <location>
        <begin position="103"/>
        <end position="122"/>
    </location>
</feature>
<dbReference type="Pfam" id="PF14770">
    <property type="entry name" value="TMEM18"/>
    <property type="match status" value="1"/>
</dbReference>
<keyword evidence="2" id="KW-0812">Transmembrane</keyword>
<keyword evidence="4" id="KW-1185">Reference proteome</keyword>
<gene>
    <name evidence="3" type="ORF">ACHAWO_000268</name>
</gene>
<dbReference type="EMBL" id="JALLPJ020000514">
    <property type="protein sequence ID" value="KAL3789797.1"/>
    <property type="molecule type" value="Genomic_DNA"/>
</dbReference>
<dbReference type="Proteomes" id="UP001530400">
    <property type="component" value="Unassembled WGS sequence"/>
</dbReference>
<sequence>MASLFKSLSDDMEKIAKVVEEGTKIIMGTSTQMGDQSTEQTADAVVYDVDEDGFLEDEEDMESPLMGMADSVISDIMSNQNVGPQTTMESIQAFSSAITWDEPFIKCLLAFHALVIFTSYAIMKKGDMFIQMGLMIFLGAIVRFAEKLNQIGNSRWRDFATQNYFDKNGIFMGIMICAPLLIVCFVMLVSMMREAKSLLVDVTKLKQQAKANAKKKKSEKSKKKD</sequence>
<evidence type="ECO:0000256" key="1">
    <source>
        <dbReference type="SAM" id="Coils"/>
    </source>
</evidence>
<reference evidence="3 4" key="1">
    <citation type="submission" date="2024-10" db="EMBL/GenBank/DDBJ databases">
        <title>Updated reference genomes for cyclostephanoid diatoms.</title>
        <authorList>
            <person name="Roberts W.R."/>
            <person name="Alverson A.J."/>
        </authorList>
    </citation>
    <scope>NUCLEOTIDE SEQUENCE [LARGE SCALE GENOMIC DNA]</scope>
    <source>
        <strain evidence="3 4">AJA010-31</strain>
    </source>
</reference>
<evidence type="ECO:0000313" key="3">
    <source>
        <dbReference type="EMBL" id="KAL3789797.1"/>
    </source>
</evidence>
<keyword evidence="2" id="KW-1133">Transmembrane helix</keyword>
<keyword evidence="2" id="KW-0472">Membrane</keyword>
<keyword evidence="1" id="KW-0175">Coiled coil</keyword>
<organism evidence="3 4">
    <name type="scientific">Cyclotella atomus</name>
    <dbReference type="NCBI Taxonomy" id="382360"/>
    <lineage>
        <taxon>Eukaryota</taxon>
        <taxon>Sar</taxon>
        <taxon>Stramenopiles</taxon>
        <taxon>Ochrophyta</taxon>
        <taxon>Bacillariophyta</taxon>
        <taxon>Coscinodiscophyceae</taxon>
        <taxon>Thalassiosirophycidae</taxon>
        <taxon>Stephanodiscales</taxon>
        <taxon>Stephanodiscaceae</taxon>
        <taxon>Cyclotella</taxon>
    </lineage>
</organism>
<feature type="coiled-coil region" evidence="1">
    <location>
        <begin position="192"/>
        <end position="219"/>
    </location>
</feature>
<accession>A0ABD3PPU6</accession>
<feature type="transmembrane region" description="Helical" evidence="2">
    <location>
        <begin position="169"/>
        <end position="189"/>
    </location>
</feature>
<evidence type="ECO:0008006" key="5">
    <source>
        <dbReference type="Google" id="ProtNLM"/>
    </source>
</evidence>
<dbReference type="AlphaFoldDB" id="A0ABD3PPU6"/>